<evidence type="ECO:0000256" key="2">
    <source>
        <dbReference type="ARBA" id="ARBA00022729"/>
    </source>
</evidence>
<keyword evidence="5" id="KW-1185">Reference proteome</keyword>
<comment type="similarity">
    <text evidence="1">Belongs to the canopy family.</text>
</comment>
<sequence>MRASVEKVETICLKIITSLAASLSPRYQMANCNPMFLVVILILYHSSSENTAETIEAPSKCESCVIFARDLQASANRISHRSESSFIELMETFCASMLKYKVHKDRFGLSRFGTEETDTMKALNDLRNRGVEVNLGIPYEMWQRPSAEITILKQECERILALNEDFLEEWFLTESNDPLEVLLCRKRILRTGEDDCLANDSPNHDL</sequence>
<organism evidence="4 5">
    <name type="scientific">Parelaphostrongylus tenuis</name>
    <name type="common">Meningeal worm</name>
    <dbReference type="NCBI Taxonomy" id="148309"/>
    <lineage>
        <taxon>Eukaryota</taxon>
        <taxon>Metazoa</taxon>
        <taxon>Ecdysozoa</taxon>
        <taxon>Nematoda</taxon>
        <taxon>Chromadorea</taxon>
        <taxon>Rhabditida</taxon>
        <taxon>Rhabditina</taxon>
        <taxon>Rhabditomorpha</taxon>
        <taxon>Strongyloidea</taxon>
        <taxon>Metastrongylidae</taxon>
        <taxon>Parelaphostrongylus</taxon>
    </lineage>
</organism>
<evidence type="ECO:0000313" key="5">
    <source>
        <dbReference type="Proteomes" id="UP001196413"/>
    </source>
</evidence>
<feature type="domain" description="DUF3456" evidence="3">
    <location>
        <begin position="80"/>
        <end position="193"/>
    </location>
</feature>
<dbReference type="Pfam" id="PF11938">
    <property type="entry name" value="DUF3456"/>
    <property type="match status" value="1"/>
</dbReference>
<proteinExistence type="inferred from homology"/>
<accession>A0AAD5R7J0</accession>
<dbReference type="InterPro" id="IPR021852">
    <property type="entry name" value="DUF3456"/>
</dbReference>
<dbReference type="Proteomes" id="UP001196413">
    <property type="component" value="Unassembled WGS sequence"/>
</dbReference>
<comment type="caution">
    <text evidence="4">The sequence shown here is derived from an EMBL/GenBank/DDBJ whole genome shotgun (WGS) entry which is preliminary data.</text>
</comment>
<gene>
    <name evidence="4" type="ORF">KIN20_032748</name>
</gene>
<keyword evidence="2" id="KW-0732">Signal</keyword>
<evidence type="ECO:0000259" key="3">
    <source>
        <dbReference type="Pfam" id="PF11938"/>
    </source>
</evidence>
<protein>
    <recommendedName>
        <fullName evidence="3">DUF3456 domain-containing protein</fullName>
    </recommendedName>
</protein>
<dbReference type="AlphaFoldDB" id="A0AAD5R7J0"/>
<evidence type="ECO:0000256" key="1">
    <source>
        <dbReference type="ARBA" id="ARBA00007285"/>
    </source>
</evidence>
<dbReference type="PANTHER" id="PTHR15382:SF8">
    <property type="entry name" value="CANOPY B"/>
    <property type="match status" value="1"/>
</dbReference>
<reference evidence="4" key="1">
    <citation type="submission" date="2021-06" db="EMBL/GenBank/DDBJ databases">
        <title>Parelaphostrongylus tenuis whole genome reference sequence.</title>
        <authorList>
            <person name="Garwood T.J."/>
            <person name="Larsen P.A."/>
            <person name="Fountain-Jones N.M."/>
            <person name="Garbe J.R."/>
            <person name="Macchietto M.G."/>
            <person name="Kania S.A."/>
            <person name="Gerhold R.W."/>
            <person name="Richards J.E."/>
            <person name="Wolf T.M."/>
        </authorList>
    </citation>
    <scope>NUCLEOTIDE SEQUENCE</scope>
    <source>
        <strain evidence="4">MNPRO001-30</strain>
        <tissue evidence="4">Meninges</tissue>
    </source>
</reference>
<dbReference type="EMBL" id="JAHQIW010006872">
    <property type="protein sequence ID" value="KAJ1370922.1"/>
    <property type="molecule type" value="Genomic_DNA"/>
</dbReference>
<evidence type="ECO:0000313" key="4">
    <source>
        <dbReference type="EMBL" id="KAJ1370922.1"/>
    </source>
</evidence>
<name>A0AAD5R7J0_PARTN</name>
<dbReference type="PANTHER" id="PTHR15382">
    <property type="entry name" value="CTG4A-RELATED"/>
    <property type="match status" value="1"/>
</dbReference>